<evidence type="ECO:0000313" key="2">
    <source>
        <dbReference type="Proteomes" id="UP000002010"/>
    </source>
</evidence>
<name>C1D6M4_LARHH</name>
<protein>
    <submittedName>
        <fullName evidence="1">Uncharacterized protein</fullName>
    </submittedName>
</protein>
<dbReference type="EMBL" id="CP001154">
    <property type="protein sequence ID" value="ACO74131.1"/>
    <property type="molecule type" value="Genomic_DNA"/>
</dbReference>
<reference evidence="1 2" key="1">
    <citation type="journal article" date="2009" name="PLoS Genet.">
        <title>The complete genome and proteome of Laribacter hongkongensis reveal potential mechanisms for adaptations to different temperatures and habitats.</title>
        <authorList>
            <person name="Woo P.C."/>
            <person name="Lau S.K."/>
            <person name="Tse H."/>
            <person name="Teng J.L."/>
            <person name="Curreem S.O."/>
            <person name="Tsang A.K."/>
            <person name="Fan R.Y."/>
            <person name="Wong G.K."/>
            <person name="Huang Y."/>
            <person name="Loman N.J."/>
            <person name="Snyder L.A."/>
            <person name="Cai J.J."/>
            <person name="Huang J.D."/>
            <person name="Mak W."/>
            <person name="Pallen M.J."/>
            <person name="Lok S."/>
            <person name="Yuen K.Y."/>
        </authorList>
    </citation>
    <scope>NUCLEOTIDE SEQUENCE [LARGE SCALE GENOMIC DNA]</scope>
    <source>
        <strain evidence="1 2">HLHK9</strain>
    </source>
</reference>
<evidence type="ECO:0000313" key="1">
    <source>
        <dbReference type="EMBL" id="ACO74131.1"/>
    </source>
</evidence>
<sequence>MPRRTFSSSGGCPARADAAPALRPHGCPVCRHLVRPPDGASCRGKAAITAAAGYPTPSMLVVCLENAPLVRHRAGIRMTHEHGWLSARLFARHVMARMG</sequence>
<dbReference type="KEGG" id="lhk:LHK_01139"/>
<dbReference type="AlphaFoldDB" id="C1D6M4"/>
<organism evidence="1 2">
    <name type="scientific">Laribacter hongkongensis (strain HLHK9)</name>
    <dbReference type="NCBI Taxonomy" id="557598"/>
    <lineage>
        <taxon>Bacteria</taxon>
        <taxon>Pseudomonadati</taxon>
        <taxon>Pseudomonadota</taxon>
        <taxon>Betaproteobacteria</taxon>
        <taxon>Neisseriales</taxon>
        <taxon>Aquaspirillaceae</taxon>
        <taxon>Laribacter</taxon>
    </lineage>
</organism>
<gene>
    <name evidence="1" type="ordered locus">LHK_01139</name>
</gene>
<dbReference type="Proteomes" id="UP000002010">
    <property type="component" value="Chromosome"/>
</dbReference>
<dbReference type="HOGENOM" id="CLU_2316798_0_0_4"/>
<proteinExistence type="predicted"/>
<keyword evidence="2" id="KW-1185">Reference proteome</keyword>
<accession>C1D6M4</accession>